<feature type="region of interest" description="Disordered" evidence="1">
    <location>
        <begin position="253"/>
        <end position="308"/>
    </location>
</feature>
<name>A0A2K0W680_GIBNY</name>
<sequence>MAARTNSQTTIKYIDQALMKLAGCKQRSTECKRSPRLPQPSLFAPLFNLTPLFNLNTISSTASLRSFNSVLRIELALPRVCEVPSPSSNHIPLFSLKNHCVESLIRSVNSILHIEVAFFPHPALTHQSPRALALFHSCVLIFSHSTALQQAFHSTSMSSMRFNPSSHPSSRSKDVDYQRLFSKPLALPGSTISYEGYIRALQLYGREDQLTNSHKVTRYDRWVARNSALHQAYQEQALRDGYNPIGGSSNAFTGVYYPNPPSGGPSLNQADTDPDIPLPRGPKRRRQAASTEDFSETDTMAPGTRNSAPVPNAFAYHIGNIKAKAGQSAQNAIGAAENSLLLGEVVKKFINAEITPELRQQVSSILTTMGDIEGLATTVKTIRAEQTPEPSSQFGSALRAIHYSGDSIKNVDRPVDGATNPIDLTKPSSARKRRRVTESTHSDSDDEEVTPLYNFRLQN</sequence>
<protein>
    <submittedName>
        <fullName evidence="2">Uncharacterized protein</fullName>
    </submittedName>
</protein>
<proteinExistence type="predicted"/>
<evidence type="ECO:0000256" key="1">
    <source>
        <dbReference type="SAM" id="MobiDB-lite"/>
    </source>
</evidence>
<dbReference type="Proteomes" id="UP000236664">
    <property type="component" value="Unassembled WGS sequence"/>
</dbReference>
<dbReference type="AlphaFoldDB" id="A0A2K0W680"/>
<comment type="caution">
    <text evidence="2">The sequence shown here is derived from an EMBL/GenBank/DDBJ whole genome shotgun (WGS) entry which is preliminary data.</text>
</comment>
<evidence type="ECO:0000313" key="2">
    <source>
        <dbReference type="EMBL" id="PNP77756.1"/>
    </source>
</evidence>
<dbReference type="EMBL" id="MTQA01000123">
    <property type="protein sequence ID" value="PNP77756.1"/>
    <property type="molecule type" value="Genomic_DNA"/>
</dbReference>
<dbReference type="OrthoDB" id="5102667at2759"/>
<evidence type="ECO:0000313" key="3">
    <source>
        <dbReference type="Proteomes" id="UP000236664"/>
    </source>
</evidence>
<organism evidence="2 3">
    <name type="scientific">Gibberella nygamai</name>
    <name type="common">Bean root rot disease fungus</name>
    <name type="synonym">Fusarium nygamai</name>
    <dbReference type="NCBI Taxonomy" id="42673"/>
    <lineage>
        <taxon>Eukaryota</taxon>
        <taxon>Fungi</taxon>
        <taxon>Dikarya</taxon>
        <taxon>Ascomycota</taxon>
        <taxon>Pezizomycotina</taxon>
        <taxon>Sordariomycetes</taxon>
        <taxon>Hypocreomycetidae</taxon>
        <taxon>Hypocreales</taxon>
        <taxon>Nectriaceae</taxon>
        <taxon>Fusarium</taxon>
        <taxon>Fusarium fujikuroi species complex</taxon>
    </lineage>
</organism>
<accession>A0A2K0W680</accession>
<keyword evidence="3" id="KW-1185">Reference proteome</keyword>
<gene>
    <name evidence="2" type="ORF">FNYG_08837</name>
</gene>
<feature type="region of interest" description="Disordered" evidence="1">
    <location>
        <begin position="411"/>
        <end position="459"/>
    </location>
</feature>
<reference evidence="2 3" key="1">
    <citation type="submission" date="2017-06" db="EMBL/GenBank/DDBJ databases">
        <title>Genome of Fusarium nygamai isolate CS10214.</title>
        <authorList>
            <person name="Gardiner D.M."/>
            <person name="Obanor F."/>
            <person name="Kazan K."/>
        </authorList>
    </citation>
    <scope>NUCLEOTIDE SEQUENCE [LARGE SCALE GENOMIC DNA]</scope>
    <source>
        <strain evidence="2 3">CS10214</strain>
    </source>
</reference>